<feature type="transmembrane region" description="Helical" evidence="2">
    <location>
        <begin position="261"/>
        <end position="290"/>
    </location>
</feature>
<dbReference type="InterPro" id="IPR040411">
    <property type="entry name" value="At5g23160-like"/>
</dbReference>
<feature type="compositionally biased region" description="Low complexity" evidence="1">
    <location>
        <begin position="209"/>
        <end position="245"/>
    </location>
</feature>
<reference evidence="4" key="1">
    <citation type="journal article" date="2005" name="Nature">
        <title>The map-based sequence of the rice genome.</title>
        <authorList>
            <consortium name="International rice genome sequencing project (IRGSP)"/>
            <person name="Matsumoto T."/>
            <person name="Wu J."/>
            <person name="Kanamori H."/>
            <person name="Katayose Y."/>
            <person name="Fujisawa M."/>
            <person name="Namiki N."/>
            <person name="Mizuno H."/>
            <person name="Yamamoto K."/>
            <person name="Antonio B.A."/>
            <person name="Baba T."/>
            <person name="Sakata K."/>
            <person name="Nagamura Y."/>
            <person name="Aoki H."/>
            <person name="Arikawa K."/>
            <person name="Arita K."/>
            <person name="Bito T."/>
            <person name="Chiden Y."/>
            <person name="Fujitsuka N."/>
            <person name="Fukunaka R."/>
            <person name="Hamada M."/>
            <person name="Harada C."/>
            <person name="Hayashi A."/>
            <person name="Hijishita S."/>
            <person name="Honda M."/>
            <person name="Hosokawa S."/>
            <person name="Ichikawa Y."/>
            <person name="Idonuma A."/>
            <person name="Iijima M."/>
            <person name="Ikeda M."/>
            <person name="Ikeno M."/>
            <person name="Ito K."/>
            <person name="Ito S."/>
            <person name="Ito T."/>
            <person name="Ito Y."/>
            <person name="Ito Y."/>
            <person name="Iwabuchi A."/>
            <person name="Kamiya K."/>
            <person name="Karasawa W."/>
            <person name="Kurita K."/>
            <person name="Katagiri S."/>
            <person name="Kikuta A."/>
            <person name="Kobayashi H."/>
            <person name="Kobayashi N."/>
            <person name="Machita K."/>
            <person name="Maehara T."/>
            <person name="Masukawa M."/>
            <person name="Mizubayashi T."/>
            <person name="Mukai Y."/>
            <person name="Nagasaki H."/>
            <person name="Nagata Y."/>
            <person name="Naito S."/>
            <person name="Nakashima M."/>
            <person name="Nakama Y."/>
            <person name="Nakamichi Y."/>
            <person name="Nakamura M."/>
            <person name="Meguro A."/>
            <person name="Negishi M."/>
            <person name="Ohta I."/>
            <person name="Ohta T."/>
            <person name="Okamoto M."/>
            <person name="Ono N."/>
            <person name="Saji S."/>
            <person name="Sakaguchi M."/>
            <person name="Sakai K."/>
            <person name="Shibata M."/>
            <person name="Shimokawa T."/>
            <person name="Song J."/>
            <person name="Takazaki Y."/>
            <person name="Terasawa K."/>
            <person name="Tsugane M."/>
            <person name="Tsuji K."/>
            <person name="Ueda S."/>
            <person name="Waki K."/>
            <person name="Yamagata H."/>
            <person name="Yamamoto M."/>
            <person name="Yamamoto S."/>
            <person name="Yamane H."/>
            <person name="Yoshiki S."/>
            <person name="Yoshihara R."/>
            <person name="Yukawa K."/>
            <person name="Zhong H."/>
            <person name="Yano M."/>
            <person name="Yuan Q."/>
            <person name="Ouyang S."/>
            <person name="Liu J."/>
            <person name="Jones K.M."/>
            <person name="Gansberger K."/>
            <person name="Moffat K."/>
            <person name="Hill J."/>
            <person name="Bera J."/>
            <person name="Fadrosh D."/>
            <person name="Jin S."/>
            <person name="Johri S."/>
            <person name="Kim M."/>
            <person name="Overton L."/>
            <person name="Reardon M."/>
            <person name="Tsitrin T."/>
            <person name="Vuong H."/>
            <person name="Weaver B."/>
            <person name="Ciecko A."/>
            <person name="Tallon L."/>
            <person name="Jackson J."/>
            <person name="Pai G."/>
            <person name="Aken S.V."/>
            <person name="Utterback T."/>
            <person name="Reidmuller S."/>
            <person name="Feldblyum T."/>
            <person name="Hsiao J."/>
            <person name="Zismann V."/>
            <person name="Iobst S."/>
            <person name="de Vazeille A.R."/>
            <person name="Buell C.R."/>
            <person name="Ying K."/>
            <person name="Li Y."/>
            <person name="Lu T."/>
            <person name="Huang Y."/>
            <person name="Zhao Q."/>
            <person name="Feng Q."/>
            <person name="Zhang L."/>
            <person name="Zhu J."/>
            <person name="Weng Q."/>
            <person name="Mu J."/>
            <person name="Lu Y."/>
            <person name="Fan D."/>
            <person name="Liu Y."/>
            <person name="Guan J."/>
            <person name="Zhang Y."/>
            <person name="Yu S."/>
            <person name="Liu X."/>
            <person name="Zhang Y."/>
            <person name="Hong G."/>
            <person name="Han B."/>
            <person name="Choisne N."/>
            <person name="Demange N."/>
            <person name="Orjeda G."/>
            <person name="Samain S."/>
            <person name="Cattolico L."/>
            <person name="Pelletier E."/>
            <person name="Couloux A."/>
            <person name="Segurens B."/>
            <person name="Wincker P."/>
            <person name="D'Hont A."/>
            <person name="Scarpelli C."/>
            <person name="Weissenbach J."/>
            <person name="Salanoubat M."/>
            <person name="Quetier F."/>
            <person name="Yu Y."/>
            <person name="Kim H.R."/>
            <person name="Rambo T."/>
            <person name="Currie J."/>
            <person name="Collura K."/>
            <person name="Luo M."/>
            <person name="Yang T."/>
            <person name="Ammiraju J.S.S."/>
            <person name="Engler F."/>
            <person name="Soderlund C."/>
            <person name="Wing R.A."/>
            <person name="Palmer L.E."/>
            <person name="de la Bastide M."/>
            <person name="Spiegel L."/>
            <person name="Nascimento L."/>
            <person name="Zutavern T."/>
            <person name="O'Shaughnessy A."/>
            <person name="Dike S."/>
            <person name="Dedhia N."/>
            <person name="Preston R."/>
            <person name="Balija V."/>
            <person name="McCombie W.R."/>
            <person name="Chow T."/>
            <person name="Chen H."/>
            <person name="Chung M."/>
            <person name="Chen C."/>
            <person name="Shaw J."/>
            <person name="Wu H."/>
            <person name="Hsiao K."/>
            <person name="Chao Y."/>
            <person name="Chu M."/>
            <person name="Cheng C."/>
            <person name="Hour A."/>
            <person name="Lee P."/>
            <person name="Lin S."/>
            <person name="Lin Y."/>
            <person name="Liou J."/>
            <person name="Liu S."/>
            <person name="Hsing Y."/>
            <person name="Raghuvanshi S."/>
            <person name="Mohanty A."/>
            <person name="Bharti A.K."/>
            <person name="Gaur A."/>
            <person name="Gupta V."/>
            <person name="Kumar D."/>
            <person name="Ravi V."/>
            <person name="Vij S."/>
            <person name="Kapur A."/>
            <person name="Khurana P."/>
            <person name="Khurana P."/>
            <person name="Khurana J.P."/>
            <person name="Tyagi A.K."/>
            <person name="Gaikwad K."/>
            <person name="Singh A."/>
            <person name="Dalal V."/>
            <person name="Srivastava S."/>
            <person name="Dixit A."/>
            <person name="Pal A.K."/>
            <person name="Ghazi I.A."/>
            <person name="Yadav M."/>
            <person name="Pandit A."/>
            <person name="Bhargava A."/>
            <person name="Sureshbabu K."/>
            <person name="Batra K."/>
            <person name="Sharma T.R."/>
            <person name="Mohapatra T."/>
            <person name="Singh N.K."/>
            <person name="Messing J."/>
            <person name="Nelson A.B."/>
            <person name="Fuks G."/>
            <person name="Kavchok S."/>
            <person name="Keizer G."/>
            <person name="Linton E."/>
            <person name="Llaca V."/>
            <person name="Song R."/>
            <person name="Tanyolac B."/>
            <person name="Young S."/>
            <person name="Ho-Il K."/>
            <person name="Hahn J.H."/>
            <person name="Sangsakoo G."/>
            <person name="Vanavichit A."/>
            <person name="de Mattos Luiz.A.T."/>
            <person name="Zimmer P.D."/>
            <person name="Malone G."/>
            <person name="Dellagostin O."/>
            <person name="de Oliveira A.C."/>
            <person name="Bevan M."/>
            <person name="Bancroft I."/>
            <person name="Minx P."/>
            <person name="Cordum H."/>
            <person name="Wilson R."/>
            <person name="Cheng Z."/>
            <person name="Jin W."/>
            <person name="Jiang J."/>
            <person name="Leong S.A."/>
            <person name="Iwama H."/>
            <person name="Gojobori T."/>
            <person name="Itoh T."/>
            <person name="Niimura Y."/>
            <person name="Fujii Y."/>
            <person name="Habara T."/>
            <person name="Sakai H."/>
            <person name="Sato Y."/>
            <person name="Wilson G."/>
            <person name="Kumar K."/>
            <person name="McCouch S."/>
            <person name="Juretic N."/>
            <person name="Hoen D."/>
            <person name="Wright S."/>
            <person name="Bruskiewich R."/>
            <person name="Bureau T."/>
            <person name="Miyao A."/>
            <person name="Hirochika H."/>
            <person name="Nishikawa T."/>
            <person name="Kadowaki K."/>
            <person name="Sugiura M."/>
            <person name="Burr B."/>
            <person name="Sasaki T."/>
        </authorList>
    </citation>
    <scope>NUCLEOTIDE SEQUENCE [LARGE SCALE GENOMIC DNA]</scope>
    <source>
        <strain evidence="4">cv. Nipponbare</strain>
    </source>
</reference>
<proteinExistence type="predicted"/>
<reference evidence="4" key="2">
    <citation type="journal article" date="2008" name="Nucleic Acids Res.">
        <title>The rice annotation project database (RAP-DB): 2008 update.</title>
        <authorList>
            <consortium name="The rice annotation project (RAP)"/>
        </authorList>
    </citation>
    <scope>GENOME REANNOTATION</scope>
    <source>
        <strain evidence="4">cv. Nipponbare</strain>
    </source>
</reference>
<name>A0A0N7KNN0_ORYSJ</name>
<dbReference type="Gramene" id="Os07t0553800-00">
    <property type="protein sequence ID" value="Os07t0553800-00"/>
    <property type="gene ID" value="Os07g0553800"/>
</dbReference>
<gene>
    <name evidence="3" type="primary">P0013G11.21</name>
</gene>
<keyword evidence="2" id="KW-0472">Membrane</keyword>
<feature type="region of interest" description="Disordered" evidence="1">
    <location>
        <begin position="137"/>
        <end position="172"/>
    </location>
</feature>
<dbReference type="Proteomes" id="UP000000763">
    <property type="component" value="Chromosome 7"/>
</dbReference>
<evidence type="ECO:0000256" key="2">
    <source>
        <dbReference type="SAM" id="Phobius"/>
    </source>
</evidence>
<dbReference type="PANTHER" id="PTHR34379:SF6">
    <property type="entry name" value="PROTEIN 3F"/>
    <property type="match status" value="1"/>
</dbReference>
<dbReference type="AlphaFoldDB" id="A0A0N7KNN0"/>
<evidence type="ECO:0000313" key="4">
    <source>
        <dbReference type="Proteomes" id="UP000000763"/>
    </source>
</evidence>
<feature type="region of interest" description="Disordered" evidence="1">
    <location>
        <begin position="306"/>
        <end position="327"/>
    </location>
</feature>
<keyword evidence="2" id="KW-0812">Transmembrane</keyword>
<evidence type="ECO:0000313" key="3">
    <source>
        <dbReference type="EMBL" id="BAC83326.1"/>
    </source>
</evidence>
<accession>A0A0N7KNN0</accession>
<feature type="region of interest" description="Disordered" evidence="1">
    <location>
        <begin position="209"/>
        <end position="255"/>
    </location>
</feature>
<feature type="compositionally biased region" description="Basic residues" evidence="1">
    <location>
        <begin position="140"/>
        <end position="156"/>
    </location>
</feature>
<protein>
    <submittedName>
        <fullName evidence="3">Uncharacterized protein</fullName>
    </submittedName>
</protein>
<evidence type="ECO:0000256" key="1">
    <source>
        <dbReference type="SAM" id="MobiDB-lite"/>
    </source>
</evidence>
<dbReference type="OMA" id="FYLFPRR"/>
<sequence length="341" mass="36452">MFCNFANRVRPRTRSGLLNQIPPSQPNHKYYVPTTPRTYATARETASVRLAVAPFRLSCGSLAASLPISDSIPTPTRDVYKFPHAPALSDPYTATRRAISSNQRDTTRHRQQLAAVIATTMRFACFSAAAVADEAEAGARHHHHRSGGGGGRRHRGTSSSLRSKLFGGRTTKAGSKKYSSAAALDDVYDAAEWSSSSVPWSSTSALSLDSARSSSSSSSTTTTAPCSRSRSLSSLSDALSPPAARRAPERRGRTPRPAAGVAAVIVCLVMVMLCGRVGATALVSAAFYLFPRRWRPVGAIEAAESAAASPEHDWPSSATDQETTTKRKVVKEGFLARNCKK</sequence>
<dbReference type="EMBL" id="AP004261">
    <property type="protein sequence ID" value="BAC83326.1"/>
    <property type="molecule type" value="Genomic_DNA"/>
</dbReference>
<dbReference type="PANTHER" id="PTHR34379">
    <property type="entry name" value="OS07G0553800 PROTEIN"/>
    <property type="match status" value="1"/>
</dbReference>
<organism evidence="3 4">
    <name type="scientific">Oryza sativa subsp. japonica</name>
    <name type="common">Rice</name>
    <dbReference type="NCBI Taxonomy" id="39947"/>
    <lineage>
        <taxon>Eukaryota</taxon>
        <taxon>Viridiplantae</taxon>
        <taxon>Streptophyta</taxon>
        <taxon>Embryophyta</taxon>
        <taxon>Tracheophyta</taxon>
        <taxon>Spermatophyta</taxon>
        <taxon>Magnoliopsida</taxon>
        <taxon>Liliopsida</taxon>
        <taxon>Poales</taxon>
        <taxon>Poaceae</taxon>
        <taxon>BOP clade</taxon>
        <taxon>Oryzoideae</taxon>
        <taxon>Oryzeae</taxon>
        <taxon>Oryzinae</taxon>
        <taxon>Oryza</taxon>
        <taxon>Oryza sativa</taxon>
    </lineage>
</organism>
<keyword evidence="2" id="KW-1133">Transmembrane helix</keyword>